<name>A0A1L3ZZN0_9SPHN</name>
<evidence type="ECO:0008006" key="6">
    <source>
        <dbReference type="Google" id="ProtNLM"/>
    </source>
</evidence>
<evidence type="ECO:0000256" key="1">
    <source>
        <dbReference type="ARBA" id="ARBA00008007"/>
    </source>
</evidence>
<comment type="similarity">
    <text evidence="1">Belongs to the ComF/GntX family.</text>
</comment>
<dbReference type="Pfam" id="PF18912">
    <property type="entry name" value="DZR_2"/>
    <property type="match status" value="1"/>
</dbReference>
<evidence type="ECO:0000259" key="3">
    <source>
        <dbReference type="Pfam" id="PF18912"/>
    </source>
</evidence>
<dbReference type="Gene3D" id="3.40.50.2020">
    <property type="match status" value="1"/>
</dbReference>
<dbReference type="PANTHER" id="PTHR47505">
    <property type="entry name" value="DNA UTILIZATION PROTEIN YHGH"/>
    <property type="match status" value="1"/>
</dbReference>
<reference evidence="5" key="1">
    <citation type="submission" date="2016-11" db="EMBL/GenBank/DDBJ databases">
        <title>Complete Genome Sequence of alachlor-degrading Sphingomonas sp. strain JJ-A5.</title>
        <authorList>
            <person name="Lee H."/>
            <person name="Ka J.-O."/>
        </authorList>
    </citation>
    <scope>NUCLEOTIDE SEQUENCE [LARGE SCALE GENOMIC DNA]</scope>
    <source>
        <strain evidence="5">JJ-A5</strain>
    </source>
</reference>
<gene>
    <name evidence="4" type="ORF">BSL82_09760</name>
</gene>
<dbReference type="AlphaFoldDB" id="A0A1L3ZZN0"/>
<dbReference type="Pfam" id="PF00156">
    <property type="entry name" value="Pribosyltran"/>
    <property type="match status" value="1"/>
</dbReference>
<keyword evidence="5" id="KW-1185">Reference proteome</keyword>
<organism evidence="4 5">
    <name type="scientific">Tardibacter chloracetimidivorans</name>
    <dbReference type="NCBI Taxonomy" id="1921510"/>
    <lineage>
        <taxon>Bacteria</taxon>
        <taxon>Pseudomonadati</taxon>
        <taxon>Pseudomonadota</taxon>
        <taxon>Alphaproteobacteria</taxon>
        <taxon>Sphingomonadales</taxon>
        <taxon>Sphingomonadaceae</taxon>
        <taxon>Tardibacter</taxon>
    </lineage>
</organism>
<dbReference type="Proteomes" id="UP000182063">
    <property type="component" value="Chromosome"/>
</dbReference>
<accession>A0A1L3ZZN0</accession>
<dbReference type="InterPro" id="IPR044005">
    <property type="entry name" value="DZR_2"/>
</dbReference>
<sequence length="250" mass="27398">MRKRLASMFMKAVNLALPPRCLGCGLIVEQDDSLCVACWSGLSFIRAPRCATCGVPFETDLGEAALCAPCMEERPTFNGARAAIVYAELPRKIMMRFKYGGRTHMARMMARHIRLAASEWLDAPGSLIIPVPLARWRLWRRGYNQAGLIARALARDSAAALMLDGLVRRRATASSGGLGRKQRFQNVRGAFRVAEKARPQIKGRNVLLVDDVMTTGATAGACARELLRAGATSVHVLTWARALPFKTLDS</sequence>
<dbReference type="OrthoDB" id="9779910at2"/>
<evidence type="ECO:0000259" key="2">
    <source>
        <dbReference type="Pfam" id="PF00156"/>
    </source>
</evidence>
<dbReference type="SUPFAM" id="SSF53271">
    <property type="entry name" value="PRTase-like"/>
    <property type="match status" value="1"/>
</dbReference>
<evidence type="ECO:0000313" key="4">
    <source>
        <dbReference type="EMBL" id="API61065.1"/>
    </source>
</evidence>
<feature type="domain" description="Phosphoribosyltransferase" evidence="2">
    <location>
        <begin position="167"/>
        <end position="238"/>
    </location>
</feature>
<dbReference type="PANTHER" id="PTHR47505:SF1">
    <property type="entry name" value="DNA UTILIZATION PROTEIN YHGH"/>
    <property type="match status" value="1"/>
</dbReference>
<dbReference type="InterPro" id="IPR029057">
    <property type="entry name" value="PRTase-like"/>
</dbReference>
<dbReference type="STRING" id="1921510.BSL82_09760"/>
<protein>
    <recommendedName>
        <fullName evidence="6">Amidophosphoribosyltransferase</fullName>
    </recommendedName>
</protein>
<dbReference type="EMBL" id="CP018221">
    <property type="protein sequence ID" value="API61065.1"/>
    <property type="molecule type" value="Genomic_DNA"/>
</dbReference>
<dbReference type="CDD" id="cd06223">
    <property type="entry name" value="PRTases_typeI"/>
    <property type="match status" value="1"/>
</dbReference>
<dbReference type="InterPro" id="IPR051910">
    <property type="entry name" value="ComF/GntX_DNA_util-trans"/>
</dbReference>
<dbReference type="InterPro" id="IPR000836">
    <property type="entry name" value="PRTase_dom"/>
</dbReference>
<proteinExistence type="inferred from homology"/>
<evidence type="ECO:0000313" key="5">
    <source>
        <dbReference type="Proteomes" id="UP000182063"/>
    </source>
</evidence>
<dbReference type="KEGG" id="sphj:BSL82_09760"/>
<feature type="domain" description="Double zinc ribbon" evidence="3">
    <location>
        <begin position="13"/>
        <end position="71"/>
    </location>
</feature>